<dbReference type="Proteomes" id="UP000007322">
    <property type="component" value="Chromosome 2"/>
</dbReference>
<sequence length="62" mass="7045">MDESWLTVGPKRTYNTRHSLVVTDPTTTRALTCLTKGERTGSRVFTWVWSYVLDSIGNVIQV</sequence>
<dbReference type="EMBL" id="CP003003">
    <property type="protein sequence ID" value="AEO56985.1"/>
    <property type="molecule type" value="Genomic_DNA"/>
</dbReference>
<dbReference type="OMA" id="MRAGNFY"/>
<name>G2Q828_THET4</name>
<dbReference type="KEGG" id="mtm:MYCTH_45292"/>
<dbReference type="RefSeq" id="XP_003662230.1">
    <property type="nucleotide sequence ID" value="XM_003662182.1"/>
</dbReference>
<proteinExistence type="predicted"/>
<evidence type="ECO:0000313" key="1">
    <source>
        <dbReference type="EMBL" id="AEO56985.1"/>
    </source>
</evidence>
<reference evidence="1 2" key="1">
    <citation type="journal article" date="2011" name="Nat. Biotechnol.">
        <title>Comparative genomic analysis of the thermophilic biomass-degrading fungi Myceliophthora thermophila and Thielavia terrestris.</title>
        <authorList>
            <person name="Berka R.M."/>
            <person name="Grigoriev I.V."/>
            <person name="Otillar R."/>
            <person name="Salamov A."/>
            <person name="Grimwood J."/>
            <person name="Reid I."/>
            <person name="Ishmael N."/>
            <person name="John T."/>
            <person name="Darmond C."/>
            <person name="Moisan M.-C."/>
            <person name="Henrissat B."/>
            <person name="Coutinho P.M."/>
            <person name="Lombard V."/>
            <person name="Natvig D.O."/>
            <person name="Lindquist E."/>
            <person name="Schmutz J."/>
            <person name="Lucas S."/>
            <person name="Harris P."/>
            <person name="Powlowski J."/>
            <person name="Bellemare A."/>
            <person name="Taylor D."/>
            <person name="Butler G."/>
            <person name="de Vries R.P."/>
            <person name="Allijn I.E."/>
            <person name="van den Brink J."/>
            <person name="Ushinsky S."/>
            <person name="Storms R."/>
            <person name="Powell A.J."/>
            <person name="Paulsen I.T."/>
            <person name="Elbourne L.D.H."/>
            <person name="Baker S.E."/>
            <person name="Magnuson J."/>
            <person name="LaBoissiere S."/>
            <person name="Clutterbuck A.J."/>
            <person name="Martinez D."/>
            <person name="Wogulis M."/>
            <person name="de Leon A.L."/>
            <person name="Rey M.W."/>
            <person name="Tsang A."/>
        </authorList>
    </citation>
    <scope>NUCLEOTIDE SEQUENCE [LARGE SCALE GENOMIC DNA]</scope>
    <source>
        <strain evidence="2">ATCC 42464 / BCRC 31852 / DSM 1799</strain>
    </source>
</reference>
<dbReference type="InParanoid" id="G2Q828"/>
<accession>G2Q828</accession>
<keyword evidence="2" id="KW-1185">Reference proteome</keyword>
<dbReference type="GeneID" id="11512283"/>
<dbReference type="AlphaFoldDB" id="G2Q828"/>
<dbReference type="eggNOG" id="ENOG502RJ65">
    <property type="taxonomic scope" value="Eukaryota"/>
</dbReference>
<organism evidence="1 2">
    <name type="scientific">Thermothelomyces thermophilus (strain ATCC 42464 / BCRC 31852 / DSM 1799)</name>
    <name type="common">Sporotrichum thermophile</name>
    <dbReference type="NCBI Taxonomy" id="573729"/>
    <lineage>
        <taxon>Eukaryota</taxon>
        <taxon>Fungi</taxon>
        <taxon>Dikarya</taxon>
        <taxon>Ascomycota</taxon>
        <taxon>Pezizomycotina</taxon>
        <taxon>Sordariomycetes</taxon>
        <taxon>Sordariomycetidae</taxon>
        <taxon>Sordariales</taxon>
        <taxon>Chaetomiaceae</taxon>
        <taxon>Thermothelomyces</taxon>
    </lineage>
</organism>
<dbReference type="HOGENOM" id="CLU_188785_1_1_1"/>
<evidence type="ECO:0000313" key="2">
    <source>
        <dbReference type="Proteomes" id="UP000007322"/>
    </source>
</evidence>
<protein>
    <submittedName>
        <fullName evidence="1">Uncharacterized protein</fullName>
    </submittedName>
</protein>
<dbReference type="OrthoDB" id="4896007at2759"/>
<dbReference type="VEuPathDB" id="FungiDB:MYCTH_45292"/>
<gene>
    <name evidence="1" type="ORF">MYCTH_45292</name>
</gene>